<dbReference type="InterPro" id="IPR014710">
    <property type="entry name" value="RmlC-like_jellyroll"/>
</dbReference>
<evidence type="ECO:0000256" key="1">
    <source>
        <dbReference type="ARBA" id="ARBA00023015"/>
    </source>
</evidence>
<dbReference type="Pfam" id="PF13545">
    <property type="entry name" value="HTH_Crp_2"/>
    <property type="match status" value="1"/>
</dbReference>
<dbReference type="InterPro" id="IPR012318">
    <property type="entry name" value="HTH_CRP"/>
</dbReference>
<proteinExistence type="predicted"/>
<dbReference type="Gene3D" id="1.10.10.10">
    <property type="entry name" value="Winged helix-like DNA-binding domain superfamily/Winged helix DNA-binding domain"/>
    <property type="match status" value="1"/>
</dbReference>
<sequence>MGVTLQKANTGQNPIAGQHPKTGRFLMSRLRHAMTVGEQDLLESLIYKTQTLQGEHILIERGDFCDFSTMLIEGYMLRTIRDGDDEQIVGLQVPGDFVDMHAFALKRLDHDLVVIGEANVGYVRHEDLKRVLQDQPHLARLFWFSTLLDASIHREWIMKSNQLRAAGRVAHLLTEIWYRLRMVGLGNSKGFDTPLTQIHLANICGMSTIHMSRSLRDLREGGAAEFNRGRITILDGDKLIALGKFDPAYLYGEGGLEVGDALNIDASESLPLS</sequence>
<comment type="caution">
    <text evidence="5">The sequence shown here is derived from an EMBL/GenBank/DDBJ whole genome shotgun (WGS) entry which is preliminary data.</text>
</comment>
<dbReference type="Gene3D" id="2.60.120.10">
    <property type="entry name" value="Jelly Rolls"/>
    <property type="match status" value="1"/>
</dbReference>
<dbReference type="EMBL" id="WTYU01000001">
    <property type="protein sequence ID" value="MXP14164.1"/>
    <property type="molecule type" value="Genomic_DNA"/>
</dbReference>
<evidence type="ECO:0000313" key="5">
    <source>
        <dbReference type="EMBL" id="MXP14164.1"/>
    </source>
</evidence>
<dbReference type="GO" id="GO:0006355">
    <property type="term" value="P:regulation of DNA-templated transcription"/>
    <property type="evidence" value="ECO:0007669"/>
    <property type="project" value="InterPro"/>
</dbReference>
<name>A0A6L7GFV8_9SPHN</name>
<dbReference type="OrthoDB" id="6155297at2"/>
<dbReference type="GO" id="GO:0003677">
    <property type="term" value="F:DNA binding"/>
    <property type="evidence" value="ECO:0007669"/>
    <property type="project" value="UniProtKB-KW"/>
</dbReference>
<keyword evidence="1" id="KW-0805">Transcription regulation</keyword>
<evidence type="ECO:0000256" key="3">
    <source>
        <dbReference type="ARBA" id="ARBA00023163"/>
    </source>
</evidence>
<keyword evidence="6" id="KW-1185">Reference proteome</keyword>
<dbReference type="SUPFAM" id="SSF46785">
    <property type="entry name" value="Winged helix' DNA-binding domain"/>
    <property type="match status" value="1"/>
</dbReference>
<keyword evidence="2" id="KW-0238">DNA-binding</keyword>
<evidence type="ECO:0000256" key="2">
    <source>
        <dbReference type="ARBA" id="ARBA00023125"/>
    </source>
</evidence>
<protein>
    <submittedName>
        <fullName evidence="5">Helix-turn-helix domain-containing protein</fullName>
    </submittedName>
</protein>
<dbReference type="InterPro" id="IPR036390">
    <property type="entry name" value="WH_DNA-bd_sf"/>
</dbReference>
<dbReference type="AlphaFoldDB" id="A0A6L7GFV8"/>
<feature type="domain" description="HTH crp-type" evidence="4">
    <location>
        <begin position="167"/>
        <end position="241"/>
    </location>
</feature>
<dbReference type="Proteomes" id="UP000473531">
    <property type="component" value="Unassembled WGS sequence"/>
</dbReference>
<dbReference type="SUPFAM" id="SSF51206">
    <property type="entry name" value="cAMP-binding domain-like"/>
    <property type="match status" value="1"/>
</dbReference>
<organism evidence="5 6">
    <name type="scientific">Allopontixanthobacter confluentis</name>
    <dbReference type="NCBI Taxonomy" id="1849021"/>
    <lineage>
        <taxon>Bacteria</taxon>
        <taxon>Pseudomonadati</taxon>
        <taxon>Pseudomonadota</taxon>
        <taxon>Alphaproteobacteria</taxon>
        <taxon>Sphingomonadales</taxon>
        <taxon>Erythrobacteraceae</taxon>
        <taxon>Allopontixanthobacter</taxon>
    </lineage>
</organism>
<keyword evidence="3" id="KW-0804">Transcription</keyword>
<evidence type="ECO:0000259" key="4">
    <source>
        <dbReference type="Pfam" id="PF13545"/>
    </source>
</evidence>
<dbReference type="InterPro" id="IPR036388">
    <property type="entry name" value="WH-like_DNA-bd_sf"/>
</dbReference>
<reference evidence="5 6" key="1">
    <citation type="submission" date="2019-12" db="EMBL/GenBank/DDBJ databases">
        <title>Genomic-based taxomic classification of the family Erythrobacteraceae.</title>
        <authorList>
            <person name="Xu L."/>
        </authorList>
    </citation>
    <scope>NUCLEOTIDE SEQUENCE [LARGE SCALE GENOMIC DNA]</scope>
    <source>
        <strain evidence="5 6">KCTC 52259</strain>
    </source>
</reference>
<gene>
    <name evidence="5" type="ORF">GRI44_05300</name>
</gene>
<accession>A0A6L7GFV8</accession>
<dbReference type="InterPro" id="IPR018490">
    <property type="entry name" value="cNMP-bd_dom_sf"/>
</dbReference>
<evidence type="ECO:0000313" key="6">
    <source>
        <dbReference type="Proteomes" id="UP000473531"/>
    </source>
</evidence>